<comment type="caution">
    <text evidence="16">The sequence shown here is derived from an EMBL/GenBank/DDBJ whole genome shotgun (WGS) entry which is preliminary data.</text>
</comment>
<dbReference type="InterPro" id="IPR038726">
    <property type="entry name" value="PDDEXK_AddAB-type"/>
</dbReference>
<feature type="binding site" evidence="14">
    <location>
        <position position="1135"/>
    </location>
    <ligand>
        <name>[4Fe-4S] cluster</name>
        <dbReference type="ChEBI" id="CHEBI:49883"/>
    </ligand>
</feature>
<comment type="cofactor">
    <cofactor evidence="14">
        <name>[4Fe-4S] cluster</name>
        <dbReference type="ChEBI" id="CHEBI:49883"/>
    </cofactor>
    <text evidence="14">Binds 1 [4Fe-4S] cluster.</text>
</comment>
<dbReference type="InterPro" id="IPR014140">
    <property type="entry name" value="DNA_helicase_suAddB"/>
</dbReference>
<keyword evidence="13 14" id="KW-0234">DNA repair</keyword>
<dbReference type="EC" id="3.1.-.-" evidence="14"/>
<dbReference type="Pfam" id="PF21445">
    <property type="entry name" value="ADDB_N"/>
    <property type="match status" value="1"/>
</dbReference>
<evidence type="ECO:0000256" key="3">
    <source>
        <dbReference type="ARBA" id="ARBA00022723"/>
    </source>
</evidence>
<dbReference type="GO" id="GO:0046872">
    <property type="term" value="F:metal ion binding"/>
    <property type="evidence" value="ECO:0007669"/>
    <property type="project" value="UniProtKB-KW"/>
</dbReference>
<sequence>MPLRIVLGRSGTGKTSFCMDEIRAKLEGSPDGMPLILLVPEQATFQTEYTLLGKAGVKGTIRAQVLSFRRLAFRVMQEIGGTALTPINENGKNMLLYKIVHHLEDRLQLFQGAAGQRGFIEKLGELMSEWKRYGFTTEAMQQGIRQSGAEATAAGASLLDRKLHDLQHIYSELESELTGKYIDSEDYLSWLCKGSEEAELLKGAEVWIDGYISFTPKEMEVIGQLVLHAARVTVTLNLDRLYTPGQKPHELDMFYSSAQTCLQLIGLAEQLAAEVEEPIQLGGKPPARFNDRPALSHLERHYQHRTAMLASARNAGSRQGELEEISLHAAVSRRAEVEAAARDLLARVRKEGLRWRDCIVMVRDGTVYNDYISSVFEDCGIPHFLDRKDKAMQHPLTELIRSALETVNQGWRYEAVFRCIKTELLLPIDGPLTREALDRLENYALAAGIDGSAKWNDAKRWKPLVQDSLEGKELPGAAEQAAFQEIMKSRETVVQPLRKFDRALKKAVNVQEMCRAVFKLLEDIDAADRLESWSNRDTLRGDLVLARQHRQLWDGVMNLLDQLVELTGEEKITAELFGGMLEAGLESLRIGSIPPSLDQVLVGSLDRTHSDNIKVCYVLGANDGIMPMRIKEDGLLTDQERERLAEGGIRMAPGARRRLLDERFLIYHALTRPSRHLWVSYALSDEEGKSLLPSEIVHDLIQMFPGLAAQMEAAEPHSGQSPEEQLAFAALPQRALSHLIAQLRLWRQGQAIDEGWWHIYNWFAVHPHWNRTLARLLASLEYTNEEPPLSMRTATELYGQRLQASVSRLERFVSCPFQHFAIHGLRLRERRMHRLGAPDIGQLFHAALSRLAGGLGEQWGSAPEGEIRRQASVVVEELAPRLQSNILTSSSRFEYISRKLTEIVAQAAIVLGEHARRAQFVPVGLELGFGGEGELPALVLPLDGNRQLELVGRIDRVDAAETEEGLLLRVLDYKSSSTALRLEEVAYGLSLQMLAYLDVLLTHSPQWLGREAKPAGVLYFHVHNPLLSSANRLEAQEARKQLLKRFKLKGLLLADDEAVKLMDGELDTGYSELLPVALKREGGFYSSSSVVNDEDWKVLRRSVRRTIGKIGKRITEGEVAIAPYKMGGKSPCTHCAYKPVCQFDPLFEGNDYVRLAKRSKESVWQALAGPEADEFSVEEGERQYGTRD</sequence>
<organism evidence="16 17">
    <name type="scientific">Paenibacillus roseus</name>
    <dbReference type="NCBI Taxonomy" id="2798579"/>
    <lineage>
        <taxon>Bacteria</taxon>
        <taxon>Bacillati</taxon>
        <taxon>Bacillota</taxon>
        <taxon>Bacilli</taxon>
        <taxon>Bacillales</taxon>
        <taxon>Paenibacillaceae</taxon>
        <taxon>Paenibacillus</taxon>
    </lineage>
</organism>
<evidence type="ECO:0000256" key="9">
    <source>
        <dbReference type="ARBA" id="ARBA00022840"/>
    </source>
</evidence>
<protein>
    <recommendedName>
        <fullName evidence="14">ATP-dependent helicase/deoxyribonuclease subunit B</fullName>
        <ecNumber evidence="14">3.1.-.-</ecNumber>
    </recommendedName>
    <alternativeName>
        <fullName evidence="14">ATP-dependent helicase/nuclease subunit AddB</fullName>
    </alternativeName>
</protein>
<keyword evidence="2 14" id="KW-0540">Nuclease</keyword>
<keyword evidence="8 14" id="KW-0269">Exonuclease</keyword>
<evidence type="ECO:0000256" key="4">
    <source>
        <dbReference type="ARBA" id="ARBA00022741"/>
    </source>
</evidence>
<evidence type="ECO:0000256" key="2">
    <source>
        <dbReference type="ARBA" id="ARBA00022722"/>
    </source>
</evidence>
<name>A0A934MRP9_9BACL</name>
<dbReference type="GO" id="GO:0000724">
    <property type="term" value="P:double-strand break repair via homologous recombination"/>
    <property type="evidence" value="ECO:0007669"/>
    <property type="project" value="UniProtKB-UniRule"/>
</dbReference>
<accession>A0A934MRP9</accession>
<dbReference type="Pfam" id="PF12705">
    <property type="entry name" value="PDDEXK_1"/>
    <property type="match status" value="1"/>
</dbReference>
<evidence type="ECO:0000256" key="12">
    <source>
        <dbReference type="ARBA" id="ARBA00023125"/>
    </source>
</evidence>
<keyword evidence="1 14" id="KW-0004">4Fe-4S</keyword>
<comment type="miscellaneous">
    <text evidence="14">Despite having conserved helicase domains, this subunit does not have helicase activity.</text>
</comment>
<keyword evidence="11 14" id="KW-0411">Iron-sulfur</keyword>
<keyword evidence="7 14" id="KW-0347">Helicase</keyword>
<dbReference type="GO" id="GO:0008409">
    <property type="term" value="F:5'-3' exonuclease activity"/>
    <property type="evidence" value="ECO:0007669"/>
    <property type="project" value="UniProtKB-UniRule"/>
</dbReference>
<evidence type="ECO:0000313" key="16">
    <source>
        <dbReference type="EMBL" id="MBJ6363098.1"/>
    </source>
</evidence>
<dbReference type="PROSITE" id="PS51217">
    <property type="entry name" value="UVRD_HELICASE_CTER"/>
    <property type="match status" value="1"/>
</dbReference>
<comment type="similarity">
    <text evidence="14">Belongs to the helicase family. AddB/RexB type 1 subfamily.</text>
</comment>
<dbReference type="InterPro" id="IPR027417">
    <property type="entry name" value="P-loop_NTPase"/>
</dbReference>
<comment type="cofactor">
    <cofactor evidence="14">
        <name>Mg(2+)</name>
        <dbReference type="ChEBI" id="CHEBI:18420"/>
    </cofactor>
</comment>
<evidence type="ECO:0000256" key="6">
    <source>
        <dbReference type="ARBA" id="ARBA00022801"/>
    </source>
</evidence>
<dbReference type="Gene3D" id="6.10.140.1030">
    <property type="match status" value="1"/>
</dbReference>
<evidence type="ECO:0000256" key="14">
    <source>
        <dbReference type="HAMAP-Rule" id="MF_01452"/>
    </source>
</evidence>
<evidence type="ECO:0000313" key="17">
    <source>
        <dbReference type="Proteomes" id="UP000640274"/>
    </source>
</evidence>
<keyword evidence="10 14" id="KW-0408">Iron</keyword>
<dbReference type="AlphaFoldDB" id="A0A934MRP9"/>
<feature type="binding site" evidence="14">
    <location>
        <position position="815"/>
    </location>
    <ligand>
        <name>[4Fe-4S] cluster</name>
        <dbReference type="ChEBI" id="CHEBI:49883"/>
    </ligand>
</feature>
<dbReference type="SUPFAM" id="SSF52540">
    <property type="entry name" value="P-loop containing nucleoside triphosphate hydrolases"/>
    <property type="match status" value="1"/>
</dbReference>
<keyword evidence="12 14" id="KW-0238">DNA-binding</keyword>
<dbReference type="InterPro" id="IPR014017">
    <property type="entry name" value="DNA_helicase_UvrD-like_C"/>
</dbReference>
<dbReference type="InterPro" id="IPR049035">
    <property type="entry name" value="ADDB_N"/>
</dbReference>
<dbReference type="HAMAP" id="MF_01452">
    <property type="entry name" value="AddB_type1"/>
    <property type="match status" value="1"/>
</dbReference>
<evidence type="ECO:0000256" key="10">
    <source>
        <dbReference type="ARBA" id="ARBA00023004"/>
    </source>
</evidence>
<dbReference type="GO" id="GO:0004386">
    <property type="term" value="F:helicase activity"/>
    <property type="evidence" value="ECO:0007669"/>
    <property type="project" value="UniProtKB-KW"/>
</dbReference>
<dbReference type="EMBL" id="JAELUP010000103">
    <property type="protein sequence ID" value="MBJ6363098.1"/>
    <property type="molecule type" value="Genomic_DNA"/>
</dbReference>
<dbReference type="GO" id="GO:0003690">
    <property type="term" value="F:double-stranded DNA binding"/>
    <property type="evidence" value="ECO:0007669"/>
    <property type="project" value="UniProtKB-UniRule"/>
</dbReference>
<keyword evidence="4 14" id="KW-0547">Nucleotide-binding</keyword>
<evidence type="ECO:0000256" key="7">
    <source>
        <dbReference type="ARBA" id="ARBA00022806"/>
    </source>
</evidence>
<evidence type="ECO:0000256" key="1">
    <source>
        <dbReference type="ARBA" id="ARBA00022485"/>
    </source>
</evidence>
<feature type="binding site" evidence="14">
    <location>
        <position position="1141"/>
    </location>
    <ligand>
        <name>[4Fe-4S] cluster</name>
        <dbReference type="ChEBI" id="CHEBI:49883"/>
    </ligand>
</feature>
<dbReference type="PANTHER" id="PTHR30591">
    <property type="entry name" value="RECBCD ENZYME SUBUNIT RECC"/>
    <property type="match status" value="1"/>
</dbReference>
<evidence type="ECO:0000256" key="13">
    <source>
        <dbReference type="ARBA" id="ARBA00023204"/>
    </source>
</evidence>
<dbReference type="PANTHER" id="PTHR30591:SF1">
    <property type="entry name" value="RECBCD ENZYME SUBUNIT RECC"/>
    <property type="match status" value="1"/>
</dbReference>
<dbReference type="RefSeq" id="WP_199020679.1">
    <property type="nucleotide sequence ID" value="NZ_JAELUP010000103.1"/>
</dbReference>
<evidence type="ECO:0000259" key="15">
    <source>
        <dbReference type="PROSITE" id="PS51217"/>
    </source>
</evidence>
<proteinExistence type="inferred from homology"/>
<keyword evidence="6 14" id="KW-0378">Hydrolase</keyword>
<keyword evidence="3 14" id="KW-0479">Metal-binding</keyword>
<feature type="binding site" evidence="14">
    <location>
        <position position="1132"/>
    </location>
    <ligand>
        <name>[4Fe-4S] cluster</name>
        <dbReference type="ChEBI" id="CHEBI:49883"/>
    </ligand>
</feature>
<keyword evidence="17" id="KW-1185">Reference proteome</keyword>
<dbReference type="NCBIfam" id="TIGR02773">
    <property type="entry name" value="addB_Gpos"/>
    <property type="match status" value="1"/>
</dbReference>
<dbReference type="Proteomes" id="UP000640274">
    <property type="component" value="Unassembled WGS sequence"/>
</dbReference>
<feature type="domain" description="UvrD-like helicase C-terminal" evidence="15">
    <location>
        <begin position="292"/>
        <end position="598"/>
    </location>
</feature>
<dbReference type="GO" id="GO:0051539">
    <property type="term" value="F:4 iron, 4 sulfur cluster binding"/>
    <property type="evidence" value="ECO:0007669"/>
    <property type="project" value="UniProtKB-KW"/>
</dbReference>
<reference evidence="16" key="1">
    <citation type="submission" date="2020-12" db="EMBL/GenBank/DDBJ databases">
        <authorList>
            <person name="Huq M.A."/>
        </authorList>
    </citation>
    <scope>NUCLEOTIDE SEQUENCE</scope>
    <source>
        <strain evidence="16">MAHUQ-46</strain>
    </source>
</reference>
<evidence type="ECO:0000256" key="5">
    <source>
        <dbReference type="ARBA" id="ARBA00022763"/>
    </source>
</evidence>
<evidence type="ECO:0000256" key="8">
    <source>
        <dbReference type="ARBA" id="ARBA00022839"/>
    </source>
</evidence>
<keyword evidence="9 14" id="KW-0067">ATP-binding</keyword>
<evidence type="ECO:0000256" key="11">
    <source>
        <dbReference type="ARBA" id="ARBA00023014"/>
    </source>
</evidence>
<gene>
    <name evidence="14 16" type="primary">addB</name>
    <name evidence="16" type="ORF">JFN88_17995</name>
</gene>
<comment type="function">
    <text evidence="14">The heterodimer acts as both an ATP-dependent DNA helicase and an ATP-dependent, dual-direction single-stranded exonuclease. Recognizes the chi site generating a DNA molecule suitable for the initiation of homologous recombination. The AddB subunit has 5' -&gt; 3' nuclease activity but not helicase activity.</text>
</comment>
<keyword evidence="5 14" id="KW-0227">DNA damage</keyword>
<dbReference type="GO" id="GO:0005524">
    <property type="term" value="F:ATP binding"/>
    <property type="evidence" value="ECO:0007669"/>
    <property type="project" value="UniProtKB-UniRule"/>
</dbReference>
<dbReference type="Gene3D" id="3.40.50.300">
    <property type="entry name" value="P-loop containing nucleotide triphosphate hydrolases"/>
    <property type="match status" value="3"/>
</dbReference>
<comment type="subunit">
    <text evidence="14">Heterodimer of AddA and AddB.</text>
</comment>